<evidence type="ECO:0000256" key="3">
    <source>
        <dbReference type="ARBA" id="ARBA00022989"/>
    </source>
</evidence>
<comment type="caution">
    <text evidence="8">The sequence shown here is derived from an EMBL/GenBank/DDBJ whole genome shotgun (WGS) entry which is preliminary data.</text>
</comment>
<feature type="transmembrane region" description="Helical" evidence="5">
    <location>
        <begin position="177"/>
        <end position="194"/>
    </location>
</feature>
<dbReference type="Proteomes" id="UP000033121">
    <property type="component" value="Unassembled WGS sequence"/>
</dbReference>
<dbReference type="PANTHER" id="PTHR43066">
    <property type="entry name" value="RHOMBOID-RELATED PROTEIN"/>
    <property type="match status" value="1"/>
</dbReference>
<evidence type="ECO:0000313" key="8">
    <source>
        <dbReference type="EMBL" id="GAO42046.1"/>
    </source>
</evidence>
<dbReference type="Pfam" id="PF01694">
    <property type="entry name" value="Rhomboid"/>
    <property type="match status" value="1"/>
</dbReference>
<feature type="transmembrane region" description="Helical" evidence="5">
    <location>
        <begin position="200"/>
        <end position="217"/>
    </location>
</feature>
<feature type="domain" description="DUF6576" evidence="7">
    <location>
        <begin position="272"/>
        <end position="301"/>
    </location>
</feature>
<feature type="transmembrane region" description="Helical" evidence="5">
    <location>
        <begin position="115"/>
        <end position="134"/>
    </location>
</feature>
<evidence type="ECO:0000256" key="1">
    <source>
        <dbReference type="ARBA" id="ARBA00004141"/>
    </source>
</evidence>
<dbReference type="GO" id="GO:0016020">
    <property type="term" value="C:membrane"/>
    <property type="evidence" value="ECO:0007669"/>
    <property type="project" value="UniProtKB-SubCell"/>
</dbReference>
<keyword evidence="4 5" id="KW-0472">Membrane</keyword>
<dbReference type="AlphaFoldDB" id="A0A0E9MXA9"/>
<dbReference type="SUPFAM" id="SSF144091">
    <property type="entry name" value="Rhomboid-like"/>
    <property type="match status" value="1"/>
</dbReference>
<comment type="subcellular location">
    <subcellularLocation>
        <location evidence="1">Membrane</location>
        <topology evidence="1">Multi-pass membrane protein</topology>
    </subcellularLocation>
</comment>
<proteinExistence type="predicted"/>
<evidence type="ECO:0000313" key="9">
    <source>
        <dbReference type="Proteomes" id="UP000033121"/>
    </source>
</evidence>
<feature type="domain" description="Peptidase S54 rhomboid" evidence="6">
    <location>
        <begin position="72"/>
        <end position="219"/>
    </location>
</feature>
<feature type="transmembrane region" description="Helical" evidence="5">
    <location>
        <begin position="21"/>
        <end position="42"/>
    </location>
</feature>
<keyword evidence="2 5" id="KW-0812">Transmembrane</keyword>
<dbReference type="STRING" id="1220578.FPE01S_01_10590"/>
<dbReference type="EMBL" id="BBWV01000001">
    <property type="protein sequence ID" value="GAO42046.1"/>
    <property type="molecule type" value="Genomic_DNA"/>
</dbReference>
<name>A0A0E9MXA9_9BACT</name>
<evidence type="ECO:0000256" key="4">
    <source>
        <dbReference type="ARBA" id="ARBA00023136"/>
    </source>
</evidence>
<dbReference type="InterPro" id="IPR046483">
    <property type="entry name" value="DUF6576"/>
</dbReference>
<evidence type="ECO:0000259" key="7">
    <source>
        <dbReference type="Pfam" id="PF20216"/>
    </source>
</evidence>
<feature type="transmembrane region" description="Helical" evidence="5">
    <location>
        <begin position="146"/>
        <end position="165"/>
    </location>
</feature>
<keyword evidence="3 5" id="KW-1133">Transmembrane helix</keyword>
<evidence type="ECO:0000256" key="5">
    <source>
        <dbReference type="SAM" id="Phobius"/>
    </source>
</evidence>
<dbReference type="RefSeq" id="WP_046367810.1">
    <property type="nucleotide sequence ID" value="NZ_BBWV01000001.1"/>
</dbReference>
<sequence length="308" mass="35315">MNLPEERSRKKLMLGSDGNALVNLVVVIAVAFVLLKFVYVIYQLSDMDLAHYDPNVWNWLAFPASFEKFMTRPWTIITSMFIHREVMHLVANLLWLWMFGYILQDLTGNRKLVPIFLYGGWAGCIVFAAANYLIPRLQPGIDTSWFYGSNAAVMAVAIATTTVAPDYRIFPMINGGIPLWIISAIFVVVDFAGIGRGPASIYLAHLAGAAIGFIFIYQMRRGKDWSDWINQFFDWIDNLFNPDRPAKKKKSRDSFFYKVSGKAPFKKYPHVTQQRIDQILDKINQEGYHLLTDEEKDILRRAANEDDL</sequence>
<reference evidence="8 9" key="1">
    <citation type="submission" date="2015-04" db="EMBL/GenBank/DDBJ databases">
        <title>Whole genome shotgun sequence of Flavihumibacter petaseus NBRC 106054.</title>
        <authorList>
            <person name="Miyazawa S."/>
            <person name="Hosoyama A."/>
            <person name="Hashimoto M."/>
            <person name="Noguchi M."/>
            <person name="Tsuchikane K."/>
            <person name="Ohji S."/>
            <person name="Yamazoe A."/>
            <person name="Ichikawa N."/>
            <person name="Kimura A."/>
            <person name="Fujita N."/>
        </authorList>
    </citation>
    <scope>NUCLEOTIDE SEQUENCE [LARGE SCALE GENOMIC DNA]</scope>
    <source>
        <strain evidence="8 9">NBRC 106054</strain>
    </source>
</reference>
<dbReference type="InterPro" id="IPR035952">
    <property type="entry name" value="Rhomboid-like_sf"/>
</dbReference>
<accession>A0A0E9MXA9</accession>
<protein>
    <submittedName>
        <fullName evidence="8">Peptidase S54 family protein</fullName>
    </submittedName>
</protein>
<evidence type="ECO:0000259" key="6">
    <source>
        <dbReference type="Pfam" id="PF01694"/>
    </source>
</evidence>
<evidence type="ECO:0000256" key="2">
    <source>
        <dbReference type="ARBA" id="ARBA00022692"/>
    </source>
</evidence>
<feature type="transmembrane region" description="Helical" evidence="5">
    <location>
        <begin position="86"/>
        <end position="103"/>
    </location>
</feature>
<dbReference type="OrthoDB" id="680602at2"/>
<keyword evidence="9" id="KW-1185">Reference proteome</keyword>
<dbReference type="GO" id="GO:0004252">
    <property type="term" value="F:serine-type endopeptidase activity"/>
    <property type="evidence" value="ECO:0007669"/>
    <property type="project" value="InterPro"/>
</dbReference>
<dbReference type="Gene3D" id="1.20.1540.10">
    <property type="entry name" value="Rhomboid-like"/>
    <property type="match status" value="1"/>
</dbReference>
<dbReference type="InterPro" id="IPR022764">
    <property type="entry name" value="Peptidase_S54_rhomboid_dom"/>
</dbReference>
<dbReference type="Pfam" id="PF20216">
    <property type="entry name" value="DUF6576"/>
    <property type="match status" value="1"/>
</dbReference>
<gene>
    <name evidence="8" type="ORF">FPE01S_01_10590</name>
</gene>
<organism evidence="8 9">
    <name type="scientific">Flavihumibacter petaseus NBRC 106054</name>
    <dbReference type="NCBI Taxonomy" id="1220578"/>
    <lineage>
        <taxon>Bacteria</taxon>
        <taxon>Pseudomonadati</taxon>
        <taxon>Bacteroidota</taxon>
        <taxon>Chitinophagia</taxon>
        <taxon>Chitinophagales</taxon>
        <taxon>Chitinophagaceae</taxon>
        <taxon>Flavihumibacter</taxon>
    </lineage>
</organism>